<accession>A0A6J5LZ41</accession>
<name>A0A6J5LZ41_9CAUD</name>
<gene>
    <name evidence="1" type="ORF">UFOVP353_48</name>
</gene>
<proteinExistence type="predicted"/>
<dbReference type="EMBL" id="LR796367">
    <property type="protein sequence ID" value="CAB4139825.1"/>
    <property type="molecule type" value="Genomic_DNA"/>
</dbReference>
<evidence type="ECO:0000313" key="1">
    <source>
        <dbReference type="EMBL" id="CAB4139825.1"/>
    </source>
</evidence>
<sequence>MLKKVAEYLKYPSTYKGLVALLSLAGVVVSPDQQEAVMAFGVAAYGLLSVFFSDSDVKKEG</sequence>
<organism evidence="1">
    <name type="scientific">uncultured Caudovirales phage</name>
    <dbReference type="NCBI Taxonomy" id="2100421"/>
    <lineage>
        <taxon>Viruses</taxon>
        <taxon>Duplodnaviria</taxon>
        <taxon>Heunggongvirae</taxon>
        <taxon>Uroviricota</taxon>
        <taxon>Caudoviricetes</taxon>
        <taxon>Peduoviridae</taxon>
        <taxon>Maltschvirus</taxon>
        <taxon>Maltschvirus maltsch</taxon>
    </lineage>
</organism>
<reference evidence="1" key="1">
    <citation type="submission" date="2020-04" db="EMBL/GenBank/DDBJ databases">
        <authorList>
            <person name="Chiriac C."/>
            <person name="Salcher M."/>
            <person name="Ghai R."/>
            <person name="Kavagutti S V."/>
        </authorList>
    </citation>
    <scope>NUCLEOTIDE SEQUENCE</scope>
</reference>
<protein>
    <submittedName>
        <fullName evidence="1">Uncharacterized protein</fullName>
    </submittedName>
</protein>